<protein>
    <submittedName>
        <fullName evidence="2">LuxR family transcriptional regulator</fullName>
    </submittedName>
</protein>
<gene>
    <name evidence="2" type="ORF">GCM10009809_13880</name>
</gene>
<dbReference type="SUPFAM" id="SSF46894">
    <property type="entry name" value="C-terminal effector domain of the bipartite response regulators"/>
    <property type="match status" value="1"/>
</dbReference>
<dbReference type="InterPro" id="IPR000792">
    <property type="entry name" value="Tscrpt_reg_LuxR_C"/>
</dbReference>
<name>A0ABN2J740_9MICO</name>
<feature type="domain" description="HTH luxR-type" evidence="1">
    <location>
        <begin position="257"/>
        <end position="314"/>
    </location>
</feature>
<dbReference type="InterPro" id="IPR051797">
    <property type="entry name" value="TrmB-like"/>
</dbReference>
<evidence type="ECO:0000259" key="1">
    <source>
        <dbReference type="SMART" id="SM00421"/>
    </source>
</evidence>
<dbReference type="EMBL" id="BAAAPM010000003">
    <property type="protein sequence ID" value="GAA1719272.1"/>
    <property type="molecule type" value="Genomic_DNA"/>
</dbReference>
<keyword evidence="3" id="KW-1185">Reference proteome</keyword>
<accession>A0ABN2J740</accession>
<dbReference type="InterPro" id="IPR036388">
    <property type="entry name" value="WH-like_DNA-bd_sf"/>
</dbReference>
<dbReference type="Gene3D" id="1.10.10.10">
    <property type="entry name" value="Winged helix-like DNA-binding domain superfamily/Winged helix DNA-binding domain"/>
    <property type="match status" value="1"/>
</dbReference>
<dbReference type="PANTHER" id="PTHR34293">
    <property type="entry name" value="HTH-TYPE TRANSCRIPTIONAL REGULATOR TRMBL2"/>
    <property type="match status" value="1"/>
</dbReference>
<comment type="caution">
    <text evidence="2">The sequence shown here is derived from an EMBL/GenBank/DDBJ whole genome shotgun (WGS) entry which is preliminary data.</text>
</comment>
<reference evidence="2 3" key="1">
    <citation type="journal article" date="2019" name="Int. J. Syst. Evol. Microbiol.">
        <title>The Global Catalogue of Microorganisms (GCM) 10K type strain sequencing project: providing services to taxonomists for standard genome sequencing and annotation.</title>
        <authorList>
            <consortium name="The Broad Institute Genomics Platform"/>
            <consortium name="The Broad Institute Genome Sequencing Center for Infectious Disease"/>
            <person name="Wu L."/>
            <person name="Ma J."/>
        </authorList>
    </citation>
    <scope>NUCLEOTIDE SEQUENCE [LARGE SCALE GENOMIC DNA]</scope>
    <source>
        <strain evidence="2 3">JCM 15589</strain>
    </source>
</reference>
<proteinExistence type="predicted"/>
<dbReference type="Proteomes" id="UP001501138">
    <property type="component" value="Unassembled WGS sequence"/>
</dbReference>
<dbReference type="SMART" id="SM00421">
    <property type="entry name" value="HTH_LUXR"/>
    <property type="match status" value="1"/>
</dbReference>
<evidence type="ECO:0000313" key="3">
    <source>
        <dbReference type="Proteomes" id="UP001501138"/>
    </source>
</evidence>
<sequence>MTAARQLPLNGLQDAVYRYLLTVPRATTEEVVAATAMAPPEVAECLAAMVDRGLVAPDRGPDDWPQPRPGAPERWRAVPPAAALGGSLAGLRAGLARAEQEMAELTALFQAAVPARGAELVEVVSGREAQGRRVAELEEHARNAIDVFQSGFNTVTSVEAAITEEDRTGGHRYRVVVDAAFLKESAAVRALDERVSAGHRVRVVDHPLLKLAIADGELAMVQVDPMVSLVLRGPLVRIATELFDSTWRRSRPYLREGDGLSRDDRQLLQLMMSGLTDAAMASQLGSSPRTVQRRLRALMDTAEVGTRMQLGWYALRNDWV</sequence>
<organism evidence="2 3">
    <name type="scientific">Isoptericola hypogeus</name>
    <dbReference type="NCBI Taxonomy" id="300179"/>
    <lineage>
        <taxon>Bacteria</taxon>
        <taxon>Bacillati</taxon>
        <taxon>Actinomycetota</taxon>
        <taxon>Actinomycetes</taxon>
        <taxon>Micrococcales</taxon>
        <taxon>Promicromonosporaceae</taxon>
        <taxon>Isoptericola</taxon>
    </lineage>
</organism>
<dbReference type="RefSeq" id="WP_344246986.1">
    <property type="nucleotide sequence ID" value="NZ_BAAAPM010000003.1"/>
</dbReference>
<dbReference type="InterPro" id="IPR016032">
    <property type="entry name" value="Sig_transdc_resp-reg_C-effctor"/>
</dbReference>
<dbReference type="PANTHER" id="PTHR34293:SF1">
    <property type="entry name" value="HTH-TYPE TRANSCRIPTIONAL REGULATOR TRMBL2"/>
    <property type="match status" value="1"/>
</dbReference>
<evidence type="ECO:0000313" key="2">
    <source>
        <dbReference type="EMBL" id="GAA1719272.1"/>
    </source>
</evidence>